<evidence type="ECO:0000313" key="2">
    <source>
        <dbReference type="EMBL" id="CAD9022530.1"/>
    </source>
</evidence>
<dbReference type="PROSITE" id="PS50004">
    <property type="entry name" value="C2"/>
    <property type="match status" value="2"/>
</dbReference>
<accession>A0A7S1ITK5</accession>
<dbReference type="EMBL" id="HBGA01090032">
    <property type="protein sequence ID" value="CAD9022530.1"/>
    <property type="molecule type" value="Transcribed_RNA"/>
</dbReference>
<dbReference type="InterPro" id="IPR000008">
    <property type="entry name" value="C2_dom"/>
</dbReference>
<dbReference type="Gene3D" id="2.60.40.150">
    <property type="entry name" value="C2 domain"/>
    <property type="match status" value="2"/>
</dbReference>
<dbReference type="InterPro" id="IPR035892">
    <property type="entry name" value="C2_domain_sf"/>
</dbReference>
<dbReference type="AlphaFoldDB" id="A0A7S1ITK5"/>
<proteinExistence type="predicted"/>
<feature type="domain" description="C2" evidence="1">
    <location>
        <begin position="107"/>
        <end position="223"/>
    </location>
</feature>
<dbReference type="SMART" id="SM00239">
    <property type="entry name" value="C2"/>
    <property type="match status" value="2"/>
</dbReference>
<gene>
    <name evidence="2" type="ORF">EGYM00392_LOCUS33651</name>
</gene>
<dbReference type="CDD" id="cd00030">
    <property type="entry name" value="C2"/>
    <property type="match status" value="2"/>
</dbReference>
<sequence>MSSQRFNTVHITVLETRALPNSAAYVTAHCGAQKSQLTTLKGGRVMTESGGSLLGVETAEAIWINLWDEGVTFDSVIGSCMLLMTMFDLQTRPYEGWLPMMTLEGEMVGRIAVQVFGDWTERVVIGVMRGAAGADSGMLGDLTGSPFVELNVRGEKKSTSEKKDIRNPIWEEHFKFLIGSRDKLRLTLRDDEGHTSGSADVLGIDILKRKGEAMWIPMIDGRHESAKILIQIEADQWAQGLPIRILQTKGMATADMGGTSDMYIVGKCGSQTFQTSVKQNTSDAVWDEEFMLEIKQYEALHLSVKDEDILWDDSLGEAFIPAAELLAHVGEQVWVDLTGTNGKHNGKLLLWIQPPPGSVYPDTLTRKRLVAYEGYDSVASPAPSIGYRSTASNYRSATSGHQAPIVISAEERYHGYRSGSAAPAITYNGSVTKTYGTGRGGTTVSSSPTRVTYVDGGRTYVDDASYDRGVSYVAASRYR</sequence>
<dbReference type="PANTHER" id="PTHR47042">
    <property type="entry name" value="C2 DOMAIN-CONTAINING PROTEIN-LIKE"/>
    <property type="match status" value="1"/>
</dbReference>
<dbReference type="Pfam" id="PF00168">
    <property type="entry name" value="C2"/>
    <property type="match status" value="2"/>
</dbReference>
<dbReference type="InterPro" id="IPR052847">
    <property type="entry name" value="Ext_Synaptotagmin/KAHRP-like"/>
</dbReference>
<reference evidence="2" key="1">
    <citation type="submission" date="2021-01" db="EMBL/GenBank/DDBJ databases">
        <authorList>
            <person name="Corre E."/>
            <person name="Pelletier E."/>
            <person name="Niang G."/>
            <person name="Scheremetjew M."/>
            <person name="Finn R."/>
            <person name="Kale V."/>
            <person name="Holt S."/>
            <person name="Cochrane G."/>
            <person name="Meng A."/>
            <person name="Brown T."/>
            <person name="Cohen L."/>
        </authorList>
    </citation>
    <scope>NUCLEOTIDE SEQUENCE</scope>
    <source>
        <strain evidence="2">NIES-381</strain>
    </source>
</reference>
<dbReference type="PANTHER" id="PTHR47042:SF4">
    <property type="entry name" value="OS02G0313700 PROTEIN"/>
    <property type="match status" value="1"/>
</dbReference>
<protein>
    <recommendedName>
        <fullName evidence="1">C2 domain-containing protein</fullName>
    </recommendedName>
</protein>
<name>A0A7S1ITK5_9EUGL</name>
<organism evidence="2">
    <name type="scientific">Eutreptiella gymnastica</name>
    <dbReference type="NCBI Taxonomy" id="73025"/>
    <lineage>
        <taxon>Eukaryota</taxon>
        <taxon>Discoba</taxon>
        <taxon>Euglenozoa</taxon>
        <taxon>Euglenida</taxon>
        <taxon>Spirocuta</taxon>
        <taxon>Euglenophyceae</taxon>
        <taxon>Eutreptiales</taxon>
        <taxon>Eutreptiaceae</taxon>
        <taxon>Eutreptiella</taxon>
    </lineage>
</organism>
<dbReference type="SUPFAM" id="SSF49562">
    <property type="entry name" value="C2 domain (Calcium/lipid-binding domain, CaLB)"/>
    <property type="match status" value="2"/>
</dbReference>
<evidence type="ECO:0000259" key="1">
    <source>
        <dbReference type="PROSITE" id="PS50004"/>
    </source>
</evidence>
<feature type="domain" description="C2" evidence="1">
    <location>
        <begin position="224"/>
        <end position="335"/>
    </location>
</feature>